<dbReference type="InterPro" id="IPR001529">
    <property type="entry name" value="Zn_ribbon_RPB9"/>
</dbReference>
<accession>A0A6C0CUY1</accession>
<protein>
    <recommendedName>
        <fullName evidence="1">DNA-directed RNA polymerase II subunit RPB9-like zinc ribbon domain-containing protein</fullName>
    </recommendedName>
</protein>
<feature type="domain" description="DNA-directed RNA polymerase II subunit RPB9-like zinc ribbon" evidence="1">
    <location>
        <begin position="14"/>
        <end position="73"/>
    </location>
</feature>
<dbReference type="Pfam" id="PF02150">
    <property type="entry name" value="Zn_ribbon_RPB9"/>
    <property type="match status" value="1"/>
</dbReference>
<proteinExistence type="predicted"/>
<evidence type="ECO:0000259" key="1">
    <source>
        <dbReference type="SMART" id="SM00661"/>
    </source>
</evidence>
<dbReference type="EMBL" id="MN739481">
    <property type="protein sequence ID" value="QHT07509.1"/>
    <property type="molecule type" value="Genomic_DNA"/>
</dbReference>
<evidence type="ECO:0000313" key="2">
    <source>
        <dbReference type="EMBL" id="QHT07509.1"/>
    </source>
</evidence>
<dbReference type="Gene3D" id="2.20.25.10">
    <property type="match status" value="1"/>
</dbReference>
<reference evidence="2" key="1">
    <citation type="journal article" date="2020" name="Nature">
        <title>Giant virus diversity and host interactions through global metagenomics.</title>
        <authorList>
            <person name="Schulz F."/>
            <person name="Roux S."/>
            <person name="Paez-Espino D."/>
            <person name="Jungbluth S."/>
            <person name="Walsh D.A."/>
            <person name="Denef V.J."/>
            <person name="McMahon K.D."/>
            <person name="Konstantinidis K.T."/>
            <person name="Eloe-Fadrosh E.A."/>
            <person name="Kyrpides N.C."/>
            <person name="Woyke T."/>
        </authorList>
    </citation>
    <scope>NUCLEOTIDE SEQUENCE</scope>
    <source>
        <strain evidence="2">GVMAG-M-3300021963-12</strain>
    </source>
</reference>
<dbReference type="SUPFAM" id="SSF57783">
    <property type="entry name" value="Zinc beta-ribbon"/>
    <property type="match status" value="1"/>
</dbReference>
<dbReference type="AlphaFoldDB" id="A0A6C0CUY1"/>
<dbReference type="GO" id="GO:0006351">
    <property type="term" value="P:DNA-templated transcription"/>
    <property type="evidence" value="ECO:0007669"/>
    <property type="project" value="InterPro"/>
</dbReference>
<sequence>MNLHKDNKILITMKFCPACRNMLYAVDEKANDDGDKFAVLSCRKCDYTEPLSRDSPVVYEHILQEDKSERLALNPYLKFDPTLPRFSEIVCPEKDCPSKRGKKNDVVGVKLDAKDLVWMYQCVLCDTTWKQSARAE</sequence>
<dbReference type="SMART" id="SM00661">
    <property type="entry name" value="RPOL9"/>
    <property type="match status" value="1"/>
</dbReference>
<name>A0A6C0CUY1_9ZZZZ</name>
<organism evidence="2">
    <name type="scientific">viral metagenome</name>
    <dbReference type="NCBI Taxonomy" id="1070528"/>
    <lineage>
        <taxon>unclassified sequences</taxon>
        <taxon>metagenomes</taxon>
        <taxon>organismal metagenomes</taxon>
    </lineage>
</organism>